<sequence>MGTQERKAREFAAREDLFLDTARQLILSDGLLSLTMARVAAACDYATGTLYQHFSSKEDLLLALSTRMAGDRVALFCRAAAFDGATRDRMFALSVADVLFAKQCPEHFRLAQYVFTEAVWSATSDARRQAALEGSQPMCEEVRSIIRQAVADGDLPDRGLRNLDLGVGPWTLCLGMHTLVHADGLLSFYDVNRPYGLLLQHIEFLLNGLGWKPLVDDISASHVAAKVERLCREVFSDVCDHQGLEDLLSDPGHISQSPI</sequence>
<dbReference type="Gene3D" id="1.10.357.10">
    <property type="entry name" value="Tetracycline Repressor, domain 2"/>
    <property type="match status" value="1"/>
</dbReference>
<dbReference type="GO" id="GO:0003700">
    <property type="term" value="F:DNA-binding transcription factor activity"/>
    <property type="evidence" value="ECO:0007669"/>
    <property type="project" value="TreeGrafter"/>
</dbReference>
<evidence type="ECO:0000256" key="4">
    <source>
        <dbReference type="PROSITE-ProRule" id="PRU00335"/>
    </source>
</evidence>
<dbReference type="EMBL" id="QUZK01000023">
    <property type="protein sequence ID" value="RFF31084.1"/>
    <property type="molecule type" value="Genomic_DNA"/>
</dbReference>
<keyword evidence="7" id="KW-1185">Reference proteome</keyword>
<dbReference type="Proteomes" id="UP000260351">
    <property type="component" value="Unassembled WGS sequence"/>
</dbReference>
<feature type="DNA-binding region" description="H-T-H motif" evidence="4">
    <location>
        <begin position="35"/>
        <end position="54"/>
    </location>
</feature>
<feature type="domain" description="HTH tetR-type" evidence="5">
    <location>
        <begin position="12"/>
        <end position="72"/>
    </location>
</feature>
<keyword evidence="1" id="KW-0805">Transcription regulation</keyword>
<dbReference type="PANTHER" id="PTHR30055">
    <property type="entry name" value="HTH-TYPE TRANSCRIPTIONAL REGULATOR RUTR"/>
    <property type="match status" value="1"/>
</dbReference>
<keyword evidence="3" id="KW-0804">Transcription</keyword>
<dbReference type="InterPro" id="IPR050109">
    <property type="entry name" value="HTH-type_TetR-like_transc_reg"/>
</dbReference>
<dbReference type="RefSeq" id="WP_116650163.1">
    <property type="nucleotide sequence ID" value="NZ_QUZK01000023.1"/>
</dbReference>
<evidence type="ECO:0000313" key="6">
    <source>
        <dbReference type="EMBL" id="RFF31084.1"/>
    </source>
</evidence>
<name>A0A3E1K9Y0_9GAMM</name>
<evidence type="ECO:0000256" key="1">
    <source>
        <dbReference type="ARBA" id="ARBA00023015"/>
    </source>
</evidence>
<dbReference type="InterPro" id="IPR001647">
    <property type="entry name" value="HTH_TetR"/>
</dbReference>
<evidence type="ECO:0000313" key="7">
    <source>
        <dbReference type="Proteomes" id="UP000260351"/>
    </source>
</evidence>
<dbReference type="PANTHER" id="PTHR30055:SF234">
    <property type="entry name" value="HTH-TYPE TRANSCRIPTIONAL REGULATOR BETI"/>
    <property type="match status" value="1"/>
</dbReference>
<keyword evidence="2 4" id="KW-0238">DNA-binding</keyword>
<dbReference type="Gene3D" id="1.10.10.60">
    <property type="entry name" value="Homeodomain-like"/>
    <property type="match status" value="1"/>
</dbReference>
<protein>
    <submittedName>
        <fullName evidence="6">TetR/AcrR family transcriptional regulator</fullName>
    </submittedName>
</protein>
<gene>
    <name evidence="6" type="ORF">DZC52_05705</name>
</gene>
<dbReference type="SUPFAM" id="SSF46689">
    <property type="entry name" value="Homeodomain-like"/>
    <property type="match status" value="1"/>
</dbReference>
<proteinExistence type="predicted"/>
<evidence type="ECO:0000256" key="3">
    <source>
        <dbReference type="ARBA" id="ARBA00023163"/>
    </source>
</evidence>
<comment type="caution">
    <text evidence="6">The sequence shown here is derived from an EMBL/GenBank/DDBJ whole genome shotgun (WGS) entry which is preliminary data.</text>
</comment>
<evidence type="ECO:0000259" key="5">
    <source>
        <dbReference type="PROSITE" id="PS50977"/>
    </source>
</evidence>
<organism evidence="6 7">
    <name type="scientific">Wenzhouxiangella sediminis</name>
    <dbReference type="NCBI Taxonomy" id="1792836"/>
    <lineage>
        <taxon>Bacteria</taxon>
        <taxon>Pseudomonadati</taxon>
        <taxon>Pseudomonadota</taxon>
        <taxon>Gammaproteobacteria</taxon>
        <taxon>Chromatiales</taxon>
        <taxon>Wenzhouxiangellaceae</taxon>
        <taxon>Wenzhouxiangella</taxon>
    </lineage>
</organism>
<dbReference type="Pfam" id="PF00440">
    <property type="entry name" value="TetR_N"/>
    <property type="match status" value="1"/>
</dbReference>
<dbReference type="GO" id="GO:0000976">
    <property type="term" value="F:transcription cis-regulatory region binding"/>
    <property type="evidence" value="ECO:0007669"/>
    <property type="project" value="TreeGrafter"/>
</dbReference>
<dbReference type="PROSITE" id="PS50977">
    <property type="entry name" value="HTH_TETR_2"/>
    <property type="match status" value="1"/>
</dbReference>
<dbReference type="PRINTS" id="PR00455">
    <property type="entry name" value="HTHTETR"/>
</dbReference>
<dbReference type="AlphaFoldDB" id="A0A3E1K9Y0"/>
<reference evidence="6 7" key="1">
    <citation type="submission" date="2018-08" db="EMBL/GenBank/DDBJ databases">
        <title>Wenzhouxiangella salilacus sp. nov., a novel bacterium isolated from a saline lake in Xinjiang Province, China.</title>
        <authorList>
            <person name="Han S."/>
        </authorList>
    </citation>
    <scope>NUCLEOTIDE SEQUENCE [LARGE SCALE GENOMIC DNA]</scope>
    <source>
        <strain evidence="6 7">XDB06</strain>
    </source>
</reference>
<evidence type="ECO:0000256" key="2">
    <source>
        <dbReference type="ARBA" id="ARBA00023125"/>
    </source>
</evidence>
<dbReference type="OrthoDB" id="63332at2"/>
<dbReference type="InterPro" id="IPR009057">
    <property type="entry name" value="Homeodomain-like_sf"/>
</dbReference>
<accession>A0A3E1K9Y0</accession>